<name>A0A2R7Z011_9ACTN</name>
<dbReference type="Gene3D" id="3.40.50.150">
    <property type="entry name" value="Vaccinia Virus protein VP39"/>
    <property type="match status" value="1"/>
</dbReference>
<reference evidence="1 2" key="1">
    <citation type="submission" date="2018-03" db="EMBL/GenBank/DDBJ databases">
        <authorList>
            <person name="Keele B.F."/>
        </authorList>
    </citation>
    <scope>NUCLEOTIDE SEQUENCE [LARGE SCALE GENOMIC DNA]</scope>
    <source>
        <strain evidence="1 2">IB-3</strain>
    </source>
</reference>
<dbReference type="GO" id="GO:0008168">
    <property type="term" value="F:methyltransferase activity"/>
    <property type="evidence" value="ECO:0007669"/>
    <property type="project" value="UniProtKB-KW"/>
</dbReference>
<keyword evidence="1" id="KW-0808">Transferase</keyword>
<gene>
    <name evidence="1" type="ORF">C7S10_07925</name>
</gene>
<organism evidence="1 2">
    <name type="scientific">Nocardioides currus</name>
    <dbReference type="NCBI Taxonomy" id="2133958"/>
    <lineage>
        <taxon>Bacteria</taxon>
        <taxon>Bacillati</taxon>
        <taxon>Actinomycetota</taxon>
        <taxon>Actinomycetes</taxon>
        <taxon>Propionibacteriales</taxon>
        <taxon>Nocardioidaceae</taxon>
        <taxon>Nocardioides</taxon>
    </lineage>
</organism>
<dbReference type="SUPFAM" id="SSF53335">
    <property type="entry name" value="S-adenosyl-L-methionine-dependent methyltransferases"/>
    <property type="match status" value="1"/>
</dbReference>
<dbReference type="GO" id="GO:0032259">
    <property type="term" value="P:methylation"/>
    <property type="evidence" value="ECO:0007669"/>
    <property type="project" value="UniProtKB-KW"/>
</dbReference>
<keyword evidence="1" id="KW-0489">Methyltransferase</keyword>
<evidence type="ECO:0000313" key="2">
    <source>
        <dbReference type="Proteomes" id="UP000244867"/>
    </source>
</evidence>
<dbReference type="EMBL" id="PYXZ01000002">
    <property type="protein sequence ID" value="PUA81957.1"/>
    <property type="molecule type" value="Genomic_DNA"/>
</dbReference>
<sequence length="210" mass="22882">MSETDWVDWHRAYERPDSGLGARLDAVRAQIERVLDRTAPDPIRVVSACAGDGRDLLGVLAHRPDAARVSAVLLESDAALVARARDAATDLDAEVEVRHTDGGQSDSYDGCVPADLVLLCGIFGNVGDADVRTTVRAAPQLCSPGAPVIWTRHRHDPDLTPSIRQWFAEAGFEEVAFIAPDEDEWSVGVHRLAVAPSPLELGRHWFSFVR</sequence>
<evidence type="ECO:0000313" key="1">
    <source>
        <dbReference type="EMBL" id="PUA81957.1"/>
    </source>
</evidence>
<proteinExistence type="predicted"/>
<protein>
    <submittedName>
        <fullName evidence="1">SAM-dependent methyltransferase</fullName>
    </submittedName>
</protein>
<keyword evidence="2" id="KW-1185">Reference proteome</keyword>
<dbReference type="RefSeq" id="WP_108343841.1">
    <property type="nucleotide sequence ID" value="NZ_PYXZ01000002.1"/>
</dbReference>
<comment type="caution">
    <text evidence="1">The sequence shown here is derived from an EMBL/GenBank/DDBJ whole genome shotgun (WGS) entry which is preliminary data.</text>
</comment>
<dbReference type="OrthoDB" id="8163513at2"/>
<dbReference type="InterPro" id="IPR029063">
    <property type="entry name" value="SAM-dependent_MTases_sf"/>
</dbReference>
<dbReference type="Proteomes" id="UP000244867">
    <property type="component" value="Unassembled WGS sequence"/>
</dbReference>
<accession>A0A2R7Z011</accession>
<dbReference type="AlphaFoldDB" id="A0A2R7Z011"/>